<evidence type="ECO:0000256" key="5">
    <source>
        <dbReference type="ARBA" id="ARBA00022884"/>
    </source>
</evidence>
<keyword evidence="1 6" id="KW-0547">Nucleotide-binding</keyword>
<gene>
    <name evidence="11" type="ORF">HRR80_002428</name>
</gene>
<proteinExistence type="inferred from homology"/>
<evidence type="ECO:0000259" key="9">
    <source>
        <dbReference type="PROSITE" id="PS51192"/>
    </source>
</evidence>
<dbReference type="AlphaFoldDB" id="A0AAN6F1K0"/>
<reference evidence="11" key="1">
    <citation type="submission" date="2023-01" db="EMBL/GenBank/DDBJ databases">
        <title>Exophiala dermititidis isolated from Cystic Fibrosis Patient.</title>
        <authorList>
            <person name="Kurbessoian T."/>
            <person name="Crocker A."/>
            <person name="Murante D."/>
            <person name="Hogan D.A."/>
            <person name="Stajich J.E."/>
        </authorList>
    </citation>
    <scope>NUCLEOTIDE SEQUENCE</scope>
    <source>
        <strain evidence="11">Ex8</strain>
    </source>
</reference>
<evidence type="ECO:0000256" key="4">
    <source>
        <dbReference type="ARBA" id="ARBA00022840"/>
    </source>
</evidence>
<dbReference type="Proteomes" id="UP001161757">
    <property type="component" value="Unassembled WGS sequence"/>
</dbReference>
<sequence length="556" mass="60978">MARGRGGRGAPFRRGRPTSQRPQQAPGYSPNGHQQQQTAVSAVPKPPPPSIAVPQDTPRFGDLRGKNLLNPTIIDTLTNDFGFDHMMPVQAATLEHLLQGKDCLAQAKTGTGKTLAFLLPAVDTILKNRTQRLSALILCPTRELALQIAAEAKKLVQRFPQLKIACSIGGTNKTAEAQAIYRGCDILVATPGRLLDHLGEEQVQHQLGSLQTLVLDEADRMLDMGFLPDIKKILTYLPDLPRQSMLFSATIDDQVRKVAHLFLNKDHEFISTIDPSEANTHERVDQYLVTTPSTIEHAPAMVSVIEDELSSAANNQFKAIVFAPTAAHADFYGSILSSMGTLPKVSVLHSRMSQSKRTRITDDFRQATNAICVATDVIARGMDFPGVSHVFQIGLPLDKESYIHRLGRTARADAEGRGIFVLSEAEKPFLHQLKKINLQPYPKPVRYSIEDVEPALAELENKDKIYQAWLGYYKAHLKVLGWSPADLVREANRFALDGLECPEVPALEKKTIGKMGLKGVPGLVAMANAPGSNDPRRRGGGEGRQQGRASNRGRGR</sequence>
<comment type="caution">
    <text evidence="11">The sequence shown here is derived from an EMBL/GenBank/DDBJ whole genome shotgun (WGS) entry which is preliminary data.</text>
</comment>
<dbReference type="PROSITE" id="PS51194">
    <property type="entry name" value="HELICASE_CTER"/>
    <property type="match status" value="1"/>
</dbReference>
<keyword evidence="5 7" id="KW-0694">RNA-binding</keyword>
<dbReference type="GO" id="GO:0003724">
    <property type="term" value="F:RNA helicase activity"/>
    <property type="evidence" value="ECO:0007669"/>
    <property type="project" value="UniProtKB-EC"/>
</dbReference>
<keyword evidence="2 6" id="KW-0378">Hydrolase</keyword>
<comment type="domain">
    <text evidence="7">The Q motif is unique to and characteristic of the DEAD box family of RNA helicases and controls ATP binding and hydrolysis.</text>
</comment>
<dbReference type="CDD" id="cd17964">
    <property type="entry name" value="DEADc_MSS116"/>
    <property type="match status" value="1"/>
</dbReference>
<keyword evidence="4 6" id="KW-0067">ATP-binding</keyword>
<dbReference type="Pfam" id="PF00270">
    <property type="entry name" value="DEAD"/>
    <property type="match status" value="1"/>
</dbReference>
<dbReference type="EC" id="3.6.4.13" evidence="7"/>
<keyword evidence="3 6" id="KW-0347">Helicase</keyword>
<evidence type="ECO:0000313" key="11">
    <source>
        <dbReference type="EMBL" id="KAJ8993925.1"/>
    </source>
</evidence>
<comment type="catalytic activity">
    <reaction evidence="7">
        <text>ATP + H2O = ADP + phosphate + H(+)</text>
        <dbReference type="Rhea" id="RHEA:13065"/>
        <dbReference type="ChEBI" id="CHEBI:15377"/>
        <dbReference type="ChEBI" id="CHEBI:15378"/>
        <dbReference type="ChEBI" id="CHEBI:30616"/>
        <dbReference type="ChEBI" id="CHEBI:43474"/>
        <dbReference type="ChEBI" id="CHEBI:456216"/>
        <dbReference type="EC" id="3.6.4.13"/>
    </reaction>
</comment>
<evidence type="ECO:0000256" key="6">
    <source>
        <dbReference type="RuleBase" id="RU000492"/>
    </source>
</evidence>
<accession>A0AAN6F1K0</accession>
<dbReference type="GO" id="GO:0005524">
    <property type="term" value="F:ATP binding"/>
    <property type="evidence" value="ECO:0007669"/>
    <property type="project" value="UniProtKB-UniRule"/>
</dbReference>
<evidence type="ECO:0000256" key="2">
    <source>
        <dbReference type="ARBA" id="ARBA00022801"/>
    </source>
</evidence>
<feature type="domain" description="Helicase C-terminal" evidence="10">
    <location>
        <begin position="304"/>
        <end position="453"/>
    </location>
</feature>
<dbReference type="SUPFAM" id="SSF52540">
    <property type="entry name" value="P-loop containing nucleoside triphosphate hydrolases"/>
    <property type="match status" value="2"/>
</dbReference>
<comment type="similarity">
    <text evidence="6">Belongs to the DEAD box helicase family.</text>
</comment>
<dbReference type="InterPro" id="IPR000629">
    <property type="entry name" value="RNA-helicase_DEAD-box_CS"/>
</dbReference>
<dbReference type="EMBL" id="JAJGCB010000003">
    <property type="protein sequence ID" value="KAJ8993925.1"/>
    <property type="molecule type" value="Genomic_DNA"/>
</dbReference>
<dbReference type="InterPro" id="IPR027417">
    <property type="entry name" value="P-loop_NTPase"/>
</dbReference>
<organism evidence="11 12">
    <name type="scientific">Exophiala dermatitidis</name>
    <name type="common">Black yeast-like fungus</name>
    <name type="synonym">Wangiella dermatitidis</name>
    <dbReference type="NCBI Taxonomy" id="5970"/>
    <lineage>
        <taxon>Eukaryota</taxon>
        <taxon>Fungi</taxon>
        <taxon>Dikarya</taxon>
        <taxon>Ascomycota</taxon>
        <taxon>Pezizomycotina</taxon>
        <taxon>Eurotiomycetes</taxon>
        <taxon>Chaetothyriomycetidae</taxon>
        <taxon>Chaetothyriales</taxon>
        <taxon>Herpotrichiellaceae</taxon>
        <taxon>Exophiala</taxon>
    </lineage>
</organism>
<feature type="domain" description="Helicase ATP-binding" evidence="9">
    <location>
        <begin position="94"/>
        <end position="269"/>
    </location>
</feature>
<dbReference type="SMART" id="SM00490">
    <property type="entry name" value="HELICc"/>
    <property type="match status" value="1"/>
</dbReference>
<feature type="region of interest" description="Disordered" evidence="8">
    <location>
        <begin position="525"/>
        <end position="556"/>
    </location>
</feature>
<dbReference type="Gene3D" id="3.40.50.300">
    <property type="entry name" value="P-loop containing nucleotide triphosphate hydrolases"/>
    <property type="match status" value="2"/>
</dbReference>
<feature type="region of interest" description="Disordered" evidence="8">
    <location>
        <begin position="1"/>
        <end position="65"/>
    </location>
</feature>
<evidence type="ECO:0000256" key="3">
    <source>
        <dbReference type="ARBA" id="ARBA00022806"/>
    </source>
</evidence>
<dbReference type="PANTHER" id="PTHR24031">
    <property type="entry name" value="RNA HELICASE"/>
    <property type="match status" value="1"/>
</dbReference>
<dbReference type="GO" id="GO:0003723">
    <property type="term" value="F:RNA binding"/>
    <property type="evidence" value="ECO:0007669"/>
    <property type="project" value="UniProtKB-UniRule"/>
</dbReference>
<evidence type="ECO:0000313" key="12">
    <source>
        <dbReference type="Proteomes" id="UP001161757"/>
    </source>
</evidence>
<evidence type="ECO:0000256" key="1">
    <source>
        <dbReference type="ARBA" id="ARBA00022741"/>
    </source>
</evidence>
<dbReference type="PROSITE" id="PS00039">
    <property type="entry name" value="DEAD_ATP_HELICASE"/>
    <property type="match status" value="1"/>
</dbReference>
<evidence type="ECO:0000256" key="8">
    <source>
        <dbReference type="SAM" id="MobiDB-lite"/>
    </source>
</evidence>
<name>A0AAN6F1K0_EXODE</name>
<dbReference type="InterPro" id="IPR001650">
    <property type="entry name" value="Helicase_C-like"/>
</dbReference>
<protein>
    <recommendedName>
        <fullName evidence="7">ATP-dependent RNA helicase</fullName>
        <ecNumber evidence="7">3.6.4.13</ecNumber>
    </recommendedName>
</protein>
<evidence type="ECO:0000259" key="10">
    <source>
        <dbReference type="PROSITE" id="PS51194"/>
    </source>
</evidence>
<comment type="function">
    <text evidence="7">RNA helicase.</text>
</comment>
<evidence type="ECO:0000256" key="7">
    <source>
        <dbReference type="RuleBase" id="RU365068"/>
    </source>
</evidence>
<dbReference type="SMART" id="SM00487">
    <property type="entry name" value="DEXDc"/>
    <property type="match status" value="1"/>
</dbReference>
<dbReference type="Pfam" id="PF00271">
    <property type="entry name" value="Helicase_C"/>
    <property type="match status" value="1"/>
</dbReference>
<dbReference type="CDD" id="cd18787">
    <property type="entry name" value="SF2_C_DEAD"/>
    <property type="match status" value="1"/>
</dbReference>
<dbReference type="InterPro" id="IPR011545">
    <property type="entry name" value="DEAD/DEAH_box_helicase_dom"/>
</dbReference>
<dbReference type="InterPro" id="IPR014001">
    <property type="entry name" value="Helicase_ATP-bd"/>
</dbReference>
<dbReference type="PROSITE" id="PS51192">
    <property type="entry name" value="HELICASE_ATP_BIND_1"/>
    <property type="match status" value="1"/>
</dbReference>
<dbReference type="GO" id="GO:0016787">
    <property type="term" value="F:hydrolase activity"/>
    <property type="evidence" value="ECO:0007669"/>
    <property type="project" value="UniProtKB-KW"/>
</dbReference>